<dbReference type="InterPro" id="IPR001314">
    <property type="entry name" value="Peptidase_S1A"/>
</dbReference>
<dbReference type="CDD" id="cd00190">
    <property type="entry name" value="Tryp_SPc"/>
    <property type="match status" value="1"/>
</dbReference>
<dbReference type="SMART" id="SM00020">
    <property type="entry name" value="Tryp_SPc"/>
    <property type="match status" value="1"/>
</dbReference>
<dbReference type="Proteomes" id="UP000494165">
    <property type="component" value="Unassembled WGS sequence"/>
</dbReference>
<dbReference type="AlphaFoldDB" id="A0A8S1DIB4"/>
<evidence type="ECO:0000256" key="1">
    <source>
        <dbReference type="SAM" id="SignalP"/>
    </source>
</evidence>
<dbReference type="Pfam" id="PF00089">
    <property type="entry name" value="Trypsin"/>
    <property type="match status" value="1"/>
</dbReference>
<dbReference type="PANTHER" id="PTHR24260">
    <property type="match status" value="1"/>
</dbReference>
<gene>
    <name evidence="3" type="ORF">CLODIP_2_CD02974</name>
</gene>
<feature type="chain" id="PRO_5035753638" description="Peptidase S1 domain-containing protein" evidence="1">
    <location>
        <begin position="23"/>
        <end position="322"/>
    </location>
</feature>
<dbReference type="InterPro" id="IPR009003">
    <property type="entry name" value="Peptidase_S1_PA"/>
</dbReference>
<dbReference type="InterPro" id="IPR001254">
    <property type="entry name" value="Trypsin_dom"/>
</dbReference>
<protein>
    <recommendedName>
        <fullName evidence="2">Peptidase S1 domain-containing protein</fullName>
    </recommendedName>
</protein>
<dbReference type="SUPFAM" id="SSF50494">
    <property type="entry name" value="Trypsin-like serine proteases"/>
    <property type="match status" value="1"/>
</dbReference>
<name>A0A8S1DIB4_9INSE</name>
<dbReference type="PROSITE" id="PS50240">
    <property type="entry name" value="TRYPSIN_DOM"/>
    <property type="match status" value="1"/>
</dbReference>
<dbReference type="Gene3D" id="2.40.10.10">
    <property type="entry name" value="Trypsin-like serine proteases"/>
    <property type="match status" value="2"/>
</dbReference>
<comment type="caution">
    <text evidence="3">The sequence shown here is derived from an EMBL/GenBank/DDBJ whole genome shotgun (WGS) entry which is preliminary data.</text>
</comment>
<keyword evidence="4" id="KW-1185">Reference proteome</keyword>
<proteinExistence type="predicted"/>
<dbReference type="GO" id="GO:0006508">
    <property type="term" value="P:proteolysis"/>
    <property type="evidence" value="ECO:0007669"/>
    <property type="project" value="InterPro"/>
</dbReference>
<sequence>MLRFRKMLVLLFMLSSTQLVFEVETTSSDAILKTDDTQTAGSKFQNVLNAFDVSQPYFKGLADKHLYRLNGILNATPGQFPWMALIVAAYGDVFSGSLISDQWILTSAYYCSMYNLSSVILGVVDHTYILEKTTKIDYNIICYVHELYDPNNLANEHNIALIKLPQPVSFTVNTMPINLPSVNDVTKDFTNVSMTVSGFMQVSSCYNYEKDHNSATFSLKYDKLKGISFTKCSATLSAEYGITLPESAICTGNTKIGPCGGVQGAPLFYKNQGGSWVIAGTIAFSPYYYCNNPTVFTRVSSNLDWIYSTTGMGGSTSTTRKP</sequence>
<dbReference type="GO" id="GO:0004252">
    <property type="term" value="F:serine-type endopeptidase activity"/>
    <property type="evidence" value="ECO:0007669"/>
    <property type="project" value="InterPro"/>
</dbReference>
<dbReference type="InterPro" id="IPR051333">
    <property type="entry name" value="CLIP_Serine_Protease"/>
</dbReference>
<dbReference type="PANTHER" id="PTHR24260:SF136">
    <property type="entry name" value="GH08193P-RELATED"/>
    <property type="match status" value="1"/>
</dbReference>
<dbReference type="InterPro" id="IPR043504">
    <property type="entry name" value="Peptidase_S1_PA_chymotrypsin"/>
</dbReference>
<evidence type="ECO:0000313" key="4">
    <source>
        <dbReference type="Proteomes" id="UP000494165"/>
    </source>
</evidence>
<feature type="domain" description="Peptidase S1" evidence="2">
    <location>
        <begin position="68"/>
        <end position="311"/>
    </location>
</feature>
<accession>A0A8S1DIB4</accession>
<reference evidence="3 4" key="1">
    <citation type="submission" date="2020-04" db="EMBL/GenBank/DDBJ databases">
        <authorList>
            <person name="Alioto T."/>
            <person name="Alioto T."/>
            <person name="Gomez Garrido J."/>
        </authorList>
    </citation>
    <scope>NUCLEOTIDE SEQUENCE [LARGE SCALE GENOMIC DNA]</scope>
</reference>
<dbReference type="PRINTS" id="PR00722">
    <property type="entry name" value="CHYMOTRYPSIN"/>
</dbReference>
<evidence type="ECO:0000313" key="3">
    <source>
        <dbReference type="EMBL" id="CAB3382295.1"/>
    </source>
</evidence>
<keyword evidence="1" id="KW-0732">Signal</keyword>
<organism evidence="3 4">
    <name type="scientific">Cloeon dipterum</name>
    <dbReference type="NCBI Taxonomy" id="197152"/>
    <lineage>
        <taxon>Eukaryota</taxon>
        <taxon>Metazoa</taxon>
        <taxon>Ecdysozoa</taxon>
        <taxon>Arthropoda</taxon>
        <taxon>Hexapoda</taxon>
        <taxon>Insecta</taxon>
        <taxon>Pterygota</taxon>
        <taxon>Palaeoptera</taxon>
        <taxon>Ephemeroptera</taxon>
        <taxon>Pisciforma</taxon>
        <taxon>Baetidae</taxon>
        <taxon>Cloeon</taxon>
    </lineage>
</organism>
<evidence type="ECO:0000259" key="2">
    <source>
        <dbReference type="PROSITE" id="PS50240"/>
    </source>
</evidence>
<dbReference type="EMBL" id="CADEPI010000264">
    <property type="protein sequence ID" value="CAB3382295.1"/>
    <property type="molecule type" value="Genomic_DNA"/>
</dbReference>
<feature type="signal peptide" evidence="1">
    <location>
        <begin position="1"/>
        <end position="22"/>
    </location>
</feature>
<dbReference type="OrthoDB" id="5597713at2759"/>